<gene>
    <name evidence="1" type="ORF">IAB70_01800</name>
</gene>
<protein>
    <submittedName>
        <fullName evidence="1">Uncharacterized protein</fullName>
    </submittedName>
</protein>
<evidence type="ECO:0000313" key="1">
    <source>
        <dbReference type="EMBL" id="HIU51351.1"/>
    </source>
</evidence>
<evidence type="ECO:0000313" key="2">
    <source>
        <dbReference type="Proteomes" id="UP000824093"/>
    </source>
</evidence>
<comment type="caution">
    <text evidence="1">The sequence shown here is derived from an EMBL/GenBank/DDBJ whole genome shotgun (WGS) entry which is preliminary data.</text>
</comment>
<organism evidence="1 2">
    <name type="scientific">Candidatus Merdicola faecigallinarum</name>
    <dbReference type="NCBI Taxonomy" id="2840862"/>
    <lineage>
        <taxon>Bacteria</taxon>
        <taxon>Bacillati</taxon>
        <taxon>Bacillota</taxon>
        <taxon>Clostridia</taxon>
        <taxon>Candidatus Merdicola</taxon>
    </lineage>
</organism>
<reference evidence="1" key="1">
    <citation type="submission" date="2020-10" db="EMBL/GenBank/DDBJ databases">
        <authorList>
            <person name="Gilroy R."/>
        </authorList>
    </citation>
    <scope>NUCLEOTIDE SEQUENCE</scope>
    <source>
        <strain evidence="1">CHK195-15760</strain>
    </source>
</reference>
<reference evidence="1" key="2">
    <citation type="journal article" date="2021" name="PeerJ">
        <title>Extensive microbial diversity within the chicken gut microbiome revealed by metagenomics and culture.</title>
        <authorList>
            <person name="Gilroy R."/>
            <person name="Ravi A."/>
            <person name="Getino M."/>
            <person name="Pursley I."/>
            <person name="Horton D.L."/>
            <person name="Alikhan N.F."/>
            <person name="Baker D."/>
            <person name="Gharbi K."/>
            <person name="Hall N."/>
            <person name="Watson M."/>
            <person name="Adriaenssens E.M."/>
            <person name="Foster-Nyarko E."/>
            <person name="Jarju S."/>
            <person name="Secka A."/>
            <person name="Antonio M."/>
            <person name="Oren A."/>
            <person name="Chaudhuri R.R."/>
            <person name="La Ragione R."/>
            <person name="Hildebrand F."/>
            <person name="Pallen M.J."/>
        </authorList>
    </citation>
    <scope>NUCLEOTIDE SEQUENCE</scope>
    <source>
        <strain evidence="1">CHK195-15760</strain>
    </source>
</reference>
<sequence length="182" mass="20967">MVPDLSVDPTQALACGEDTYERNENLERFAEEFMEPQYFGAMRRNIEAYENSLLPTRLLYKQPVEIGPIAINIPAAYGHGVIFMENDAVCGIGRSTGEFLFGHEMGHKAMDVKEEEMLIREIAGILAIGYDFNEERLKELAADEFGNMVDTRRVIDRCIFHYPVDEGRRKEIQRRILKFAWN</sequence>
<accession>A0A9D1S8Y8</accession>
<dbReference type="AlphaFoldDB" id="A0A9D1S8Y8"/>
<dbReference type="EMBL" id="DVNH01000015">
    <property type="protein sequence ID" value="HIU51351.1"/>
    <property type="molecule type" value="Genomic_DNA"/>
</dbReference>
<dbReference type="Proteomes" id="UP000824093">
    <property type="component" value="Unassembled WGS sequence"/>
</dbReference>
<proteinExistence type="predicted"/>
<name>A0A9D1S8Y8_9FIRM</name>